<dbReference type="InterPro" id="IPR000031">
    <property type="entry name" value="PurE_dom"/>
</dbReference>
<reference evidence="3" key="1">
    <citation type="submission" date="2009-09" db="EMBL/GenBank/DDBJ databases">
        <title>The complete chromosome of Desulfohalobium retbaense DSM 5692.</title>
        <authorList>
            <consortium name="US DOE Joint Genome Institute (JGI-PGF)"/>
            <person name="Lucas S."/>
            <person name="Copeland A."/>
            <person name="Lapidus A."/>
            <person name="Glavina del Rio T."/>
            <person name="Dalin E."/>
            <person name="Tice H."/>
            <person name="Bruce D."/>
            <person name="Goodwin L."/>
            <person name="Pitluck S."/>
            <person name="Kyrpides N."/>
            <person name="Mavromatis K."/>
            <person name="Ivanova N."/>
            <person name="Mikhailova N."/>
            <person name="Munk A.C."/>
            <person name="Brettin T."/>
            <person name="Detter J.C."/>
            <person name="Han C."/>
            <person name="Tapia R."/>
            <person name="Larimer F."/>
            <person name="Land M."/>
            <person name="Hauser L."/>
            <person name="Markowitz V."/>
            <person name="Cheng J.-F."/>
            <person name="Hugenholtz P."/>
            <person name="Woyke T."/>
            <person name="Wu D."/>
            <person name="Spring S."/>
            <person name="Klenk H.-P."/>
            <person name="Eisen J.A."/>
        </authorList>
    </citation>
    <scope>NUCLEOTIDE SEQUENCE [LARGE SCALE GENOMIC DNA]</scope>
    <source>
        <strain evidence="3">DSM 5692</strain>
    </source>
</reference>
<keyword evidence="3" id="KW-1185">Reference proteome</keyword>
<dbReference type="GO" id="GO:0006189">
    <property type="term" value="P:'de novo' IMP biosynthetic process"/>
    <property type="evidence" value="ECO:0007669"/>
    <property type="project" value="InterPro"/>
</dbReference>
<dbReference type="SUPFAM" id="SSF52255">
    <property type="entry name" value="N5-CAIR mutase (phosphoribosylaminoimidazole carboxylase, PurE)"/>
    <property type="match status" value="1"/>
</dbReference>
<dbReference type="eggNOG" id="COG1691">
    <property type="taxonomic scope" value="Bacteria"/>
</dbReference>
<dbReference type="RefSeq" id="WP_015752457.1">
    <property type="nucleotide sequence ID" value="NC_013223.1"/>
</dbReference>
<name>C8X441_DESRD</name>
<organism evidence="2 3">
    <name type="scientific">Desulfohalobium retbaense (strain ATCC 49708 / DSM 5692 / JCM 16813 / HR100)</name>
    <dbReference type="NCBI Taxonomy" id="485915"/>
    <lineage>
        <taxon>Bacteria</taxon>
        <taxon>Pseudomonadati</taxon>
        <taxon>Thermodesulfobacteriota</taxon>
        <taxon>Desulfovibrionia</taxon>
        <taxon>Desulfovibrionales</taxon>
        <taxon>Desulfohalobiaceae</taxon>
        <taxon>Desulfohalobium</taxon>
    </lineage>
</organism>
<dbReference type="NCBIfam" id="NF033503">
    <property type="entry name" value="LarB"/>
    <property type="match status" value="1"/>
</dbReference>
<dbReference type="KEGG" id="drt:Dret_2031"/>
<protein>
    <submittedName>
        <fullName evidence="2">1-(5-phosphoribosyl)-5-amino-4-imidazole-carboxylate (AIR) carboxylase</fullName>
    </submittedName>
</protein>
<reference evidence="2 3" key="2">
    <citation type="journal article" date="2010" name="Stand. Genomic Sci.">
        <title>Complete genome sequence of Desulfohalobium retbaense type strain (HR(100)).</title>
        <authorList>
            <person name="Spring S."/>
            <person name="Nolan M."/>
            <person name="Lapidus A."/>
            <person name="Glavina Del Rio T."/>
            <person name="Copeland A."/>
            <person name="Tice H."/>
            <person name="Cheng J.F."/>
            <person name="Lucas S."/>
            <person name="Land M."/>
            <person name="Chen F."/>
            <person name="Bruce D."/>
            <person name="Goodwin L."/>
            <person name="Pitluck S."/>
            <person name="Ivanova N."/>
            <person name="Mavromatis K."/>
            <person name="Mikhailova N."/>
            <person name="Pati A."/>
            <person name="Chen A."/>
            <person name="Palaniappan K."/>
            <person name="Hauser L."/>
            <person name="Chang Y.J."/>
            <person name="Jeffries C.D."/>
            <person name="Munk C."/>
            <person name="Kiss H."/>
            <person name="Chain P."/>
            <person name="Han C."/>
            <person name="Brettin T."/>
            <person name="Detter J.C."/>
            <person name="Schuler E."/>
            <person name="Goker M."/>
            <person name="Rohde M."/>
            <person name="Bristow J."/>
            <person name="Eisen J.A."/>
            <person name="Markowitz V."/>
            <person name="Hugenholtz P."/>
            <person name="Kyrpides N.C."/>
            <person name="Klenk H.P."/>
        </authorList>
    </citation>
    <scope>NUCLEOTIDE SEQUENCE [LARGE SCALE GENOMIC DNA]</scope>
    <source>
        <strain evidence="2 3">DSM 5692</strain>
    </source>
</reference>
<evidence type="ECO:0000313" key="3">
    <source>
        <dbReference type="Proteomes" id="UP000001052"/>
    </source>
</evidence>
<dbReference type="Proteomes" id="UP000001052">
    <property type="component" value="Chromosome"/>
</dbReference>
<dbReference type="AlphaFoldDB" id="C8X441"/>
<dbReference type="HOGENOM" id="CLU_065705_0_0_7"/>
<proteinExistence type="predicted"/>
<dbReference type="SMART" id="SM01001">
    <property type="entry name" value="AIRC"/>
    <property type="match status" value="1"/>
</dbReference>
<feature type="domain" description="PurE" evidence="1">
    <location>
        <begin position="121"/>
        <end position="252"/>
    </location>
</feature>
<gene>
    <name evidence="2" type="ordered locus">Dret_2031</name>
</gene>
<dbReference type="InterPro" id="IPR039476">
    <property type="entry name" value="P2CMN_synthase_LarB"/>
</dbReference>
<evidence type="ECO:0000259" key="1">
    <source>
        <dbReference type="SMART" id="SM01001"/>
    </source>
</evidence>
<dbReference type="PANTHER" id="PTHR43064">
    <property type="entry name" value="PHOSPHORIBOSYLAMINOIMIDAZOLE CARBOXYLASE-RELATED"/>
    <property type="match status" value="1"/>
</dbReference>
<dbReference type="EMBL" id="CP001734">
    <property type="protein sequence ID" value="ACV69315.1"/>
    <property type="molecule type" value="Genomic_DNA"/>
</dbReference>
<dbReference type="Gene3D" id="3.40.50.1970">
    <property type="match status" value="1"/>
</dbReference>
<accession>C8X441</accession>
<dbReference type="Pfam" id="PF00731">
    <property type="entry name" value="AIRC"/>
    <property type="match status" value="1"/>
</dbReference>
<dbReference type="GO" id="GO:0016787">
    <property type="term" value="F:hydrolase activity"/>
    <property type="evidence" value="ECO:0007669"/>
    <property type="project" value="InterPro"/>
</dbReference>
<dbReference type="STRING" id="485915.Dret_2031"/>
<dbReference type="OrthoDB" id="9782511at2"/>
<evidence type="ECO:0000313" key="2">
    <source>
        <dbReference type="EMBL" id="ACV69315.1"/>
    </source>
</evidence>
<dbReference type="PANTHER" id="PTHR43064:SF1">
    <property type="entry name" value="SLL1489 PROTEIN"/>
    <property type="match status" value="1"/>
</dbReference>
<sequence length="252" mass="25787">MDIHDLLQRVAQGRLSVEDAARELRFAPFTASGEGVCLDGHRGLRTGVPEVVFGSGKSEAQLERAVQGLADQGASVLVTKLSPGQGEALHALFPEGKVHPQAGLFTLGADLSLTPPWPEQGEALVLSAGASDLPVALEAYATAQYFGLTAGLVSDVGVAGLHRLLPHLQACDQARVLIVVAGMEGALPSVVAGLTDKPVIAVPTSVGYGVSFQGVTALLGMLSSCAPGVAVVNIDNGFGAAAMARKLCHLKP</sequence>